<sequence length="434" mass="45386">MKKPLRTLFLAVVAILLGGALLGAPRIALADTSTELQGKLASARAQLDELYGQAEQISEQLNGTKVQLDETTGLVEQAEASIAQTERQIAEKQAELAERQQSLAAMARVDYKNGSVSVLSVLLNANSFEDLWERVYYADKVSEQRAGQIAATKQLKAELNDKNIELTGQKQQLETQRAHQESLLAEQEAQQASLDAQVAEAESYVNGLDQEVQQKLAEEAAAEKAAQEKAAQEEAARQAAEERAAESATTQGGQSAGSATNPAGASESRPSSGSNPTNESAGGSANTTPKPNPSTPATPTGTTKPSGGSSQGTTTPTSGGTSAQRSAVVAAAYDMLGGSYVYGAYNPASRTFDCSGLTMYCFARAGVSLSHYSESQRGAIANFKPVSQLQRGDLVWKSGHVGVYVGGMMIHASTPSKGIVLSSCGYMSGGGWPA</sequence>
<name>A0ABT6ZIB8_9ACTN</name>
<evidence type="ECO:0000256" key="1">
    <source>
        <dbReference type="ARBA" id="ARBA00007074"/>
    </source>
</evidence>
<dbReference type="Gene3D" id="3.90.1720.10">
    <property type="entry name" value="endopeptidase domain like (from Nostoc punctiforme)"/>
    <property type="match status" value="1"/>
</dbReference>
<feature type="coiled-coil region" evidence="6">
    <location>
        <begin position="40"/>
        <end position="102"/>
    </location>
</feature>
<dbReference type="PANTHER" id="PTHR47053:SF1">
    <property type="entry name" value="MUREIN DD-ENDOPEPTIDASE MEPH-RELATED"/>
    <property type="match status" value="1"/>
</dbReference>
<dbReference type="Gene3D" id="6.10.250.3150">
    <property type="match status" value="1"/>
</dbReference>
<dbReference type="PANTHER" id="PTHR47053">
    <property type="entry name" value="MUREIN DD-ENDOPEPTIDASE MEPH-RELATED"/>
    <property type="match status" value="1"/>
</dbReference>
<keyword evidence="4" id="KW-0378">Hydrolase</keyword>
<keyword evidence="6" id="KW-0175">Coiled coil</keyword>
<evidence type="ECO:0000256" key="3">
    <source>
        <dbReference type="ARBA" id="ARBA00022729"/>
    </source>
</evidence>
<organism evidence="9 10">
    <name type="scientific">Kribbibacterium absianum</name>
    <dbReference type="NCBI Taxonomy" id="3044210"/>
    <lineage>
        <taxon>Bacteria</taxon>
        <taxon>Bacillati</taxon>
        <taxon>Actinomycetota</taxon>
        <taxon>Coriobacteriia</taxon>
        <taxon>Coriobacteriales</taxon>
        <taxon>Kribbibacteriaceae</taxon>
        <taxon>Kribbibacterium</taxon>
    </lineage>
</organism>
<dbReference type="EMBL" id="JASJEX010000001">
    <property type="protein sequence ID" value="MDJ1128559.1"/>
    <property type="molecule type" value="Genomic_DNA"/>
</dbReference>
<evidence type="ECO:0000256" key="5">
    <source>
        <dbReference type="ARBA" id="ARBA00022807"/>
    </source>
</evidence>
<evidence type="ECO:0000313" key="9">
    <source>
        <dbReference type="EMBL" id="MDJ1128559.1"/>
    </source>
</evidence>
<feature type="region of interest" description="Disordered" evidence="7">
    <location>
        <begin position="219"/>
        <end position="323"/>
    </location>
</feature>
<dbReference type="Pfam" id="PF00877">
    <property type="entry name" value="NLPC_P60"/>
    <property type="match status" value="1"/>
</dbReference>
<keyword evidence="10" id="KW-1185">Reference proteome</keyword>
<feature type="coiled-coil region" evidence="6">
    <location>
        <begin position="152"/>
        <end position="190"/>
    </location>
</feature>
<feature type="compositionally biased region" description="Polar residues" evidence="7">
    <location>
        <begin position="247"/>
        <end position="289"/>
    </location>
</feature>
<accession>A0ABT6ZIB8</accession>
<keyword evidence="2" id="KW-0645">Protease</keyword>
<protein>
    <submittedName>
        <fullName evidence="9">NlpC/P60 family protein</fullName>
    </submittedName>
</protein>
<feature type="domain" description="NlpC/P60" evidence="8">
    <location>
        <begin position="322"/>
        <end position="434"/>
    </location>
</feature>
<dbReference type="InterPro" id="IPR000064">
    <property type="entry name" value="NLP_P60_dom"/>
</dbReference>
<comment type="caution">
    <text evidence="9">The sequence shown here is derived from an EMBL/GenBank/DDBJ whole genome shotgun (WGS) entry which is preliminary data.</text>
</comment>
<gene>
    <name evidence="9" type="ORF">QJ043_00460</name>
</gene>
<evidence type="ECO:0000256" key="2">
    <source>
        <dbReference type="ARBA" id="ARBA00022670"/>
    </source>
</evidence>
<dbReference type="Pfam" id="PF24568">
    <property type="entry name" value="CC_PcsB"/>
    <property type="match status" value="1"/>
</dbReference>
<evidence type="ECO:0000256" key="4">
    <source>
        <dbReference type="ARBA" id="ARBA00022801"/>
    </source>
</evidence>
<comment type="similarity">
    <text evidence="1">Belongs to the peptidase C40 family.</text>
</comment>
<reference evidence="9" key="1">
    <citation type="submission" date="2023-05" db="EMBL/GenBank/DDBJ databases">
        <title>[olsenella] sp. nov., isolated from a pig farm feces dump.</title>
        <authorList>
            <person name="Chang Y.-H."/>
        </authorList>
    </citation>
    <scope>NUCLEOTIDE SEQUENCE</scope>
    <source>
        <strain evidence="9">YH-ols2217</strain>
    </source>
</reference>
<keyword evidence="5" id="KW-0788">Thiol protease</keyword>
<evidence type="ECO:0000256" key="6">
    <source>
        <dbReference type="SAM" id="Coils"/>
    </source>
</evidence>
<dbReference type="Proteomes" id="UP001431693">
    <property type="component" value="Unassembled WGS sequence"/>
</dbReference>
<keyword evidence="3" id="KW-0732">Signal</keyword>
<feature type="compositionally biased region" description="Basic and acidic residues" evidence="7">
    <location>
        <begin position="219"/>
        <end position="245"/>
    </location>
</feature>
<dbReference type="InterPro" id="IPR038765">
    <property type="entry name" value="Papain-like_cys_pep_sf"/>
</dbReference>
<dbReference type="InterPro" id="IPR057309">
    <property type="entry name" value="PcsB_CC"/>
</dbReference>
<evidence type="ECO:0000256" key="7">
    <source>
        <dbReference type="SAM" id="MobiDB-lite"/>
    </source>
</evidence>
<evidence type="ECO:0000313" key="10">
    <source>
        <dbReference type="Proteomes" id="UP001431693"/>
    </source>
</evidence>
<dbReference type="SUPFAM" id="SSF54001">
    <property type="entry name" value="Cysteine proteinases"/>
    <property type="match status" value="1"/>
</dbReference>
<evidence type="ECO:0000259" key="8">
    <source>
        <dbReference type="PROSITE" id="PS51935"/>
    </source>
</evidence>
<dbReference type="InterPro" id="IPR051202">
    <property type="entry name" value="Peptidase_C40"/>
</dbReference>
<dbReference type="SUPFAM" id="SSF90257">
    <property type="entry name" value="Myosin rod fragments"/>
    <property type="match status" value="1"/>
</dbReference>
<proteinExistence type="inferred from homology"/>
<dbReference type="RefSeq" id="WP_283712203.1">
    <property type="nucleotide sequence ID" value="NZ_JASJEW010000001.1"/>
</dbReference>
<feature type="compositionally biased region" description="Low complexity" evidence="7">
    <location>
        <begin position="297"/>
        <end position="322"/>
    </location>
</feature>
<dbReference type="PROSITE" id="PS51935">
    <property type="entry name" value="NLPC_P60"/>
    <property type="match status" value="1"/>
</dbReference>